<name>A0A9P6GMJ5_9PLEO</name>
<feature type="compositionally biased region" description="Basic and acidic residues" evidence="1">
    <location>
        <begin position="152"/>
        <end position="165"/>
    </location>
</feature>
<evidence type="ECO:0000256" key="1">
    <source>
        <dbReference type="SAM" id="MobiDB-lite"/>
    </source>
</evidence>
<keyword evidence="2" id="KW-0732">Signal</keyword>
<dbReference type="AlphaFoldDB" id="A0A9P6GMJ5"/>
<feature type="signal peptide" evidence="2">
    <location>
        <begin position="1"/>
        <end position="18"/>
    </location>
</feature>
<evidence type="ECO:0000256" key="2">
    <source>
        <dbReference type="SAM" id="SignalP"/>
    </source>
</evidence>
<reference evidence="3" key="1">
    <citation type="journal article" date="2020" name="Mol. Plant Microbe Interact.">
        <title>Genome Sequence of the Biocontrol Agent Coniothyrium minitans strain Conio (IMI 134523).</title>
        <authorList>
            <person name="Patel D."/>
            <person name="Shittu T.A."/>
            <person name="Baroncelli R."/>
            <person name="Muthumeenakshi S."/>
            <person name="Osborne T.H."/>
            <person name="Janganan T.K."/>
            <person name="Sreenivasaprasad S."/>
        </authorList>
    </citation>
    <scope>NUCLEOTIDE SEQUENCE</scope>
    <source>
        <strain evidence="3">Conio</strain>
    </source>
</reference>
<feature type="chain" id="PRO_5040127736" evidence="2">
    <location>
        <begin position="19"/>
        <end position="165"/>
    </location>
</feature>
<dbReference type="EMBL" id="WJXW01000003">
    <property type="protein sequence ID" value="KAF9738153.1"/>
    <property type="molecule type" value="Genomic_DNA"/>
</dbReference>
<proteinExistence type="predicted"/>
<accession>A0A9P6GMJ5</accession>
<sequence length="165" mass="17891">MKLTTFALTVTLLACSSASPVRMMDHVEQMDQHAADMMSSNMDSKPGSSNMLTPRNHMNAMHAATESHMHESATNMHSKRMIESPGSMGTMQTMNCRMENDAIAECERLAASPEASSNTHGKRMMAEKMMASNVMESNAMAGVGHSNVLDGDSTHMNDKAVSKAH</sequence>
<evidence type="ECO:0000313" key="3">
    <source>
        <dbReference type="EMBL" id="KAF9738153.1"/>
    </source>
</evidence>
<dbReference type="PROSITE" id="PS51257">
    <property type="entry name" value="PROKAR_LIPOPROTEIN"/>
    <property type="match status" value="1"/>
</dbReference>
<gene>
    <name evidence="3" type="ORF">PMIN01_03436</name>
</gene>
<protein>
    <submittedName>
        <fullName evidence="3">Uncharacterized protein</fullName>
    </submittedName>
</protein>
<organism evidence="3 4">
    <name type="scientific">Paraphaeosphaeria minitans</name>
    <dbReference type="NCBI Taxonomy" id="565426"/>
    <lineage>
        <taxon>Eukaryota</taxon>
        <taxon>Fungi</taxon>
        <taxon>Dikarya</taxon>
        <taxon>Ascomycota</taxon>
        <taxon>Pezizomycotina</taxon>
        <taxon>Dothideomycetes</taxon>
        <taxon>Pleosporomycetidae</taxon>
        <taxon>Pleosporales</taxon>
        <taxon>Massarineae</taxon>
        <taxon>Didymosphaeriaceae</taxon>
        <taxon>Paraphaeosphaeria</taxon>
    </lineage>
</organism>
<feature type="region of interest" description="Disordered" evidence="1">
    <location>
        <begin position="146"/>
        <end position="165"/>
    </location>
</feature>
<comment type="caution">
    <text evidence="3">The sequence shown here is derived from an EMBL/GenBank/DDBJ whole genome shotgun (WGS) entry which is preliminary data.</text>
</comment>
<dbReference type="Proteomes" id="UP000756921">
    <property type="component" value="Unassembled WGS sequence"/>
</dbReference>
<keyword evidence="4" id="KW-1185">Reference proteome</keyword>
<evidence type="ECO:0000313" key="4">
    <source>
        <dbReference type="Proteomes" id="UP000756921"/>
    </source>
</evidence>